<organism evidence="2 3">
    <name type="scientific">Didymodactylos carnosus</name>
    <dbReference type="NCBI Taxonomy" id="1234261"/>
    <lineage>
        <taxon>Eukaryota</taxon>
        <taxon>Metazoa</taxon>
        <taxon>Spiralia</taxon>
        <taxon>Gnathifera</taxon>
        <taxon>Rotifera</taxon>
        <taxon>Eurotatoria</taxon>
        <taxon>Bdelloidea</taxon>
        <taxon>Philodinida</taxon>
        <taxon>Philodinidae</taxon>
        <taxon>Didymodactylos</taxon>
    </lineage>
</organism>
<feature type="non-terminal residue" evidence="2">
    <location>
        <position position="130"/>
    </location>
</feature>
<comment type="caution">
    <text evidence="2">The sequence shown here is derived from an EMBL/GenBank/DDBJ whole genome shotgun (WGS) entry which is preliminary data.</text>
</comment>
<evidence type="ECO:0000313" key="3">
    <source>
        <dbReference type="Proteomes" id="UP000681722"/>
    </source>
</evidence>
<name>A0A8S2ZRT1_9BILA</name>
<sequence>IDLYDGIDNLIYSTNESIVIIDIPERFEPYNLYVSVEDNVLNLLPLTFYQNITVRTMETTECPNNCSENGDCTKYGVCDCFYMYKGDDCSMNVTLEDILNEPPSLTIGYYPSEIRNNYDLILETSESNET</sequence>
<protein>
    <recommendedName>
        <fullName evidence="1">EGF-like domain-containing protein</fullName>
    </recommendedName>
</protein>
<dbReference type="AlphaFoldDB" id="A0A8S2ZRT1"/>
<feature type="domain" description="EGF-like" evidence="1">
    <location>
        <begin position="78"/>
        <end position="89"/>
    </location>
</feature>
<reference evidence="2" key="1">
    <citation type="submission" date="2021-02" db="EMBL/GenBank/DDBJ databases">
        <authorList>
            <person name="Nowell W R."/>
        </authorList>
    </citation>
    <scope>NUCLEOTIDE SEQUENCE</scope>
</reference>
<dbReference type="Proteomes" id="UP000681722">
    <property type="component" value="Unassembled WGS sequence"/>
</dbReference>
<proteinExistence type="predicted"/>
<evidence type="ECO:0000259" key="1">
    <source>
        <dbReference type="PROSITE" id="PS00022"/>
    </source>
</evidence>
<feature type="non-terminal residue" evidence="2">
    <location>
        <position position="1"/>
    </location>
</feature>
<dbReference type="Gene3D" id="2.60.120.260">
    <property type="entry name" value="Galactose-binding domain-like"/>
    <property type="match status" value="1"/>
</dbReference>
<dbReference type="OrthoDB" id="5986940at2759"/>
<gene>
    <name evidence="2" type="ORF">SRO942_LOCUS50549</name>
</gene>
<accession>A0A8S2ZRT1</accession>
<dbReference type="InterPro" id="IPR000742">
    <property type="entry name" value="EGF"/>
</dbReference>
<evidence type="ECO:0000313" key="2">
    <source>
        <dbReference type="EMBL" id="CAF4656806.1"/>
    </source>
</evidence>
<dbReference type="EMBL" id="CAJOBC010144642">
    <property type="protein sequence ID" value="CAF4656806.1"/>
    <property type="molecule type" value="Genomic_DNA"/>
</dbReference>
<dbReference type="PROSITE" id="PS00022">
    <property type="entry name" value="EGF_1"/>
    <property type="match status" value="1"/>
</dbReference>